<dbReference type="FunFam" id="3.40.50.300:FF:000425">
    <property type="entry name" value="Probable ABC transporter, ATP-binding subunit"/>
    <property type="match status" value="1"/>
</dbReference>
<dbReference type="GO" id="GO:0015418">
    <property type="term" value="F:ABC-type quaternary ammonium compound transporting activity"/>
    <property type="evidence" value="ECO:0007669"/>
    <property type="project" value="UniProtKB-EC"/>
</dbReference>
<evidence type="ECO:0000256" key="2">
    <source>
        <dbReference type="ARBA" id="ARBA00022741"/>
    </source>
</evidence>
<dbReference type="PROSITE" id="PS50893">
    <property type="entry name" value="ABC_TRANSPORTER_2"/>
    <property type="match status" value="1"/>
</dbReference>
<protein>
    <recommendedName>
        <fullName evidence="4">ABC-type quaternary amine transporter</fullName>
        <ecNumber evidence="4">7.6.2.9</ecNumber>
    </recommendedName>
</protein>
<keyword evidence="2" id="KW-0547">Nucleotide-binding</keyword>
<proteinExistence type="predicted"/>
<accession>A0A0R1U9B5</accession>
<dbReference type="InterPro" id="IPR017871">
    <property type="entry name" value="ABC_transporter-like_CS"/>
</dbReference>
<evidence type="ECO:0000256" key="4">
    <source>
        <dbReference type="ARBA" id="ARBA00066388"/>
    </source>
</evidence>
<dbReference type="OrthoDB" id="9802264at2"/>
<dbReference type="RefSeq" id="WP_054651692.1">
    <property type="nucleotide sequence ID" value="NZ_AZFJ01000018.1"/>
</dbReference>
<comment type="caution">
    <text evidence="6">The sequence shown here is derived from an EMBL/GenBank/DDBJ whole genome shotgun (WGS) entry which is preliminary data.</text>
</comment>
<keyword evidence="3" id="KW-0067">ATP-binding</keyword>
<dbReference type="SMART" id="SM00382">
    <property type="entry name" value="AAA"/>
    <property type="match status" value="1"/>
</dbReference>
<keyword evidence="7" id="KW-1185">Reference proteome</keyword>
<sequence>MIEIKQVTKTYADGDALANLTLTIDDGELFVLVGPSGSGKTTLLRSINRLVVPTSGQVFVDGVDVATVDLQDLRRHTGYVLQSGALFPNMTVEQNAQIQMEALGWAPAKMHDRIRQLMHRVDLDPEVFLDRKPSELSGGEAQRVGIVRALAPNPKLVLMDEPFSALDPLSRRQLQSLVRELHRELETTFVFVTHDMREALQLADHLAVIHSGRLQQVGTPADIMAKPANDFVRNFFDDEIARSRYMQQVAASGLGKVAVGDETVTLDGRDTIFDWAAAVQTQPDVVVRVGKTRLVAADLITYMARMTGGDQQ</sequence>
<dbReference type="Proteomes" id="UP000051922">
    <property type="component" value="Unassembled WGS sequence"/>
</dbReference>
<gene>
    <name evidence="6" type="ORF">FC50_GL002293</name>
</gene>
<dbReference type="GO" id="GO:0005524">
    <property type="term" value="F:ATP binding"/>
    <property type="evidence" value="ECO:0007669"/>
    <property type="project" value="UniProtKB-KW"/>
</dbReference>
<dbReference type="InterPro" id="IPR003593">
    <property type="entry name" value="AAA+_ATPase"/>
</dbReference>
<dbReference type="InterPro" id="IPR050093">
    <property type="entry name" value="ABC_SmlMolc_Importer"/>
</dbReference>
<dbReference type="PANTHER" id="PTHR42781">
    <property type="entry name" value="SPERMIDINE/PUTRESCINE IMPORT ATP-BINDING PROTEIN POTA"/>
    <property type="match status" value="1"/>
</dbReference>
<dbReference type="PATRIC" id="fig|1423783.4.peg.2346"/>
<evidence type="ECO:0000256" key="1">
    <source>
        <dbReference type="ARBA" id="ARBA00022448"/>
    </source>
</evidence>
<dbReference type="Gene3D" id="3.40.50.300">
    <property type="entry name" value="P-loop containing nucleotide triphosphate hydrolases"/>
    <property type="match status" value="1"/>
</dbReference>
<dbReference type="EMBL" id="AZFJ01000018">
    <property type="protein sequence ID" value="KRL87573.1"/>
    <property type="molecule type" value="Genomic_DNA"/>
</dbReference>
<dbReference type="PROSITE" id="PS00211">
    <property type="entry name" value="ABC_TRANSPORTER_1"/>
    <property type="match status" value="1"/>
</dbReference>
<dbReference type="Pfam" id="PF00005">
    <property type="entry name" value="ABC_tran"/>
    <property type="match status" value="1"/>
</dbReference>
<dbReference type="InterPro" id="IPR003439">
    <property type="entry name" value="ABC_transporter-like_ATP-bd"/>
</dbReference>
<dbReference type="GO" id="GO:0016887">
    <property type="term" value="F:ATP hydrolysis activity"/>
    <property type="evidence" value="ECO:0007669"/>
    <property type="project" value="InterPro"/>
</dbReference>
<dbReference type="AlphaFoldDB" id="A0A0R1U9B5"/>
<dbReference type="PANTHER" id="PTHR42781:SF4">
    <property type="entry name" value="SPERMIDINE_PUTRESCINE IMPORT ATP-BINDING PROTEIN POTA"/>
    <property type="match status" value="1"/>
</dbReference>
<dbReference type="SUPFAM" id="SSF52540">
    <property type="entry name" value="P-loop containing nucleoside triphosphate hydrolases"/>
    <property type="match status" value="1"/>
</dbReference>
<reference evidence="6 7" key="1">
    <citation type="journal article" date="2015" name="Genome Announc.">
        <title>Expanding the biotechnology potential of lactobacilli through comparative genomics of 213 strains and associated genera.</title>
        <authorList>
            <person name="Sun Z."/>
            <person name="Harris H.M."/>
            <person name="McCann A."/>
            <person name="Guo C."/>
            <person name="Argimon S."/>
            <person name="Zhang W."/>
            <person name="Yang X."/>
            <person name="Jeffery I.B."/>
            <person name="Cooney J.C."/>
            <person name="Kagawa T.F."/>
            <person name="Liu W."/>
            <person name="Song Y."/>
            <person name="Salvetti E."/>
            <person name="Wrobel A."/>
            <person name="Rasinkangas P."/>
            <person name="Parkhill J."/>
            <person name="Rea M.C."/>
            <person name="O'Sullivan O."/>
            <person name="Ritari J."/>
            <person name="Douillard F.P."/>
            <person name="Paul Ross R."/>
            <person name="Yang R."/>
            <person name="Briner A.E."/>
            <person name="Felis G.E."/>
            <person name="de Vos W.M."/>
            <person name="Barrangou R."/>
            <person name="Klaenhammer T.R."/>
            <person name="Caufield P.W."/>
            <person name="Cui Y."/>
            <person name="Zhang H."/>
            <person name="O'Toole P.W."/>
        </authorList>
    </citation>
    <scope>NUCLEOTIDE SEQUENCE [LARGE SCALE GENOMIC DNA]</scope>
    <source>
        <strain evidence="6 7">DSM 15945</strain>
    </source>
</reference>
<evidence type="ECO:0000313" key="7">
    <source>
        <dbReference type="Proteomes" id="UP000051922"/>
    </source>
</evidence>
<dbReference type="STRING" id="1423783.FC50_GL002293"/>
<evidence type="ECO:0000256" key="3">
    <source>
        <dbReference type="ARBA" id="ARBA00022840"/>
    </source>
</evidence>
<feature type="domain" description="ABC transporter" evidence="5">
    <location>
        <begin position="2"/>
        <end position="236"/>
    </location>
</feature>
<organism evidence="6 7">
    <name type="scientific">Lacticaseibacillus pantheris DSM 15945 = JCM 12539 = NBRC 106106</name>
    <dbReference type="NCBI Taxonomy" id="1423783"/>
    <lineage>
        <taxon>Bacteria</taxon>
        <taxon>Bacillati</taxon>
        <taxon>Bacillota</taxon>
        <taxon>Bacilli</taxon>
        <taxon>Lactobacillales</taxon>
        <taxon>Lactobacillaceae</taxon>
        <taxon>Lacticaseibacillus</taxon>
    </lineage>
</organism>
<name>A0A0R1U9B5_9LACO</name>
<dbReference type="InterPro" id="IPR027417">
    <property type="entry name" value="P-loop_NTPase"/>
</dbReference>
<evidence type="ECO:0000313" key="6">
    <source>
        <dbReference type="EMBL" id="KRL87573.1"/>
    </source>
</evidence>
<dbReference type="EC" id="7.6.2.9" evidence="4"/>
<evidence type="ECO:0000259" key="5">
    <source>
        <dbReference type="PROSITE" id="PS50893"/>
    </source>
</evidence>
<keyword evidence="1" id="KW-0813">Transport</keyword>